<name>A0ABT7SNB6_9GAMM</name>
<comment type="caution">
    <text evidence="1">The sequence shown here is derived from an EMBL/GenBank/DDBJ whole genome shotgun (WGS) entry which is preliminary data.</text>
</comment>
<dbReference type="InterPro" id="IPR004596">
    <property type="entry name" value="Cell_div_suppressor_SulA"/>
</dbReference>
<dbReference type="EMBL" id="JAUCDY010000003">
    <property type="protein sequence ID" value="MDM7857479.1"/>
    <property type="molecule type" value="Genomic_DNA"/>
</dbReference>
<protein>
    <submittedName>
        <fullName evidence="1">SOS-induced cell division inhibitor SulA</fullName>
    </submittedName>
</protein>
<keyword evidence="2" id="KW-1185">Reference proteome</keyword>
<evidence type="ECO:0000313" key="1">
    <source>
        <dbReference type="EMBL" id="MDM7857479.1"/>
    </source>
</evidence>
<dbReference type="InterPro" id="IPR027417">
    <property type="entry name" value="P-loop_NTPase"/>
</dbReference>
<gene>
    <name evidence="1" type="primary">sulA</name>
    <name evidence="1" type="ORF">QEZ41_04210</name>
</gene>
<dbReference type="Proteomes" id="UP001241056">
    <property type="component" value="Unassembled WGS sequence"/>
</dbReference>
<evidence type="ECO:0000313" key="2">
    <source>
        <dbReference type="Proteomes" id="UP001241056"/>
    </source>
</evidence>
<dbReference type="Pfam" id="PF03846">
    <property type="entry name" value="SulA"/>
    <property type="match status" value="1"/>
</dbReference>
<dbReference type="Gene3D" id="3.40.50.300">
    <property type="entry name" value="P-loop containing nucleotide triphosphate hydrolases"/>
    <property type="match status" value="1"/>
</dbReference>
<organism evidence="1 2">
    <name type="scientific">Thiopseudomonas acetoxidans</name>
    <dbReference type="NCBI Taxonomy" id="3041622"/>
    <lineage>
        <taxon>Bacteria</taxon>
        <taxon>Pseudomonadati</taxon>
        <taxon>Pseudomonadota</taxon>
        <taxon>Gammaproteobacteria</taxon>
        <taxon>Pseudomonadales</taxon>
        <taxon>Pseudomonadaceae</taxon>
        <taxon>Thiopseudomonas</taxon>
    </lineage>
</organism>
<dbReference type="SUPFAM" id="SSF52540">
    <property type="entry name" value="P-loop containing nucleoside triphosphate hydrolases"/>
    <property type="match status" value="1"/>
</dbReference>
<accession>A0ABT7SNB6</accession>
<dbReference type="NCBIfam" id="NF041583">
    <property type="entry name" value="SOS_SulA_aeru"/>
    <property type="match status" value="1"/>
</dbReference>
<proteinExistence type="predicted"/>
<sequence>MMSIYYAQRTQLTLFDQQAAKPLPLLEQPHTPTAINSEFCSELALSGQPRQCLALLGPMLKALSEQQEQRWLTLVSPPVELTRQWLKGTGLNTERTLIIYPKGLQSSQELVCQVLGLGRSHTVVSWLNLVAPAARQRLAEAAQQGNAQSINIAQSW</sequence>
<reference evidence="1 2" key="1">
    <citation type="submission" date="2023-06" db="EMBL/GenBank/DDBJ databases">
        <title>Thiopseudomonas sp. CY1220 draft genome sequence.</title>
        <authorList>
            <person name="Zhao G."/>
            <person name="An M."/>
        </authorList>
    </citation>
    <scope>NUCLEOTIDE SEQUENCE [LARGE SCALE GENOMIC DNA]</scope>
    <source>
        <strain evidence="1 2">CY1220</strain>
    </source>
</reference>
<dbReference type="RefSeq" id="WP_289410133.1">
    <property type="nucleotide sequence ID" value="NZ_JAUCDY010000003.1"/>
</dbReference>